<name>A0A9P9HWI4_FUSSL</name>
<evidence type="ECO:0000256" key="1">
    <source>
        <dbReference type="ARBA" id="ARBA00001933"/>
    </source>
</evidence>
<dbReference type="Gene3D" id="3.40.640.10">
    <property type="entry name" value="Type I PLP-dependent aspartate aminotransferase-like (Major domain)"/>
    <property type="match status" value="1"/>
</dbReference>
<protein>
    <submittedName>
        <fullName evidence="2">Pyridoxal phosphate-dependent transferase</fullName>
    </submittedName>
</protein>
<accession>A0A9P9HWI4</accession>
<reference evidence="2" key="1">
    <citation type="journal article" date="2021" name="Nat. Commun.">
        <title>Genetic determinants of endophytism in the Arabidopsis root mycobiome.</title>
        <authorList>
            <person name="Mesny F."/>
            <person name="Miyauchi S."/>
            <person name="Thiergart T."/>
            <person name="Pickel B."/>
            <person name="Atanasova L."/>
            <person name="Karlsson M."/>
            <person name="Huettel B."/>
            <person name="Barry K.W."/>
            <person name="Haridas S."/>
            <person name="Chen C."/>
            <person name="Bauer D."/>
            <person name="Andreopoulos W."/>
            <person name="Pangilinan J."/>
            <person name="LaButti K."/>
            <person name="Riley R."/>
            <person name="Lipzen A."/>
            <person name="Clum A."/>
            <person name="Drula E."/>
            <person name="Henrissat B."/>
            <person name="Kohler A."/>
            <person name="Grigoriev I.V."/>
            <person name="Martin F.M."/>
            <person name="Hacquard S."/>
        </authorList>
    </citation>
    <scope>NUCLEOTIDE SEQUENCE</scope>
    <source>
        <strain evidence="2">FSSC 5 MPI-SDFR-AT-0091</strain>
    </source>
</reference>
<comment type="cofactor">
    <cofactor evidence="1">
        <name>pyridoxal 5'-phosphate</name>
        <dbReference type="ChEBI" id="CHEBI:597326"/>
    </cofactor>
</comment>
<keyword evidence="2" id="KW-0808">Transferase</keyword>
<dbReference type="InterPro" id="IPR015424">
    <property type="entry name" value="PyrdxlP-dep_Trfase"/>
</dbReference>
<dbReference type="PANTHER" id="PTHR43713:SF3">
    <property type="entry name" value="GLUTAMATE-1-SEMIALDEHYDE 2,1-AMINOMUTASE 1, CHLOROPLASTIC-RELATED"/>
    <property type="match status" value="1"/>
</dbReference>
<organism evidence="2 3">
    <name type="scientific">Fusarium solani</name>
    <name type="common">Filamentous fungus</name>
    <dbReference type="NCBI Taxonomy" id="169388"/>
    <lineage>
        <taxon>Eukaryota</taxon>
        <taxon>Fungi</taxon>
        <taxon>Dikarya</taxon>
        <taxon>Ascomycota</taxon>
        <taxon>Pezizomycotina</taxon>
        <taxon>Sordariomycetes</taxon>
        <taxon>Hypocreomycetidae</taxon>
        <taxon>Hypocreales</taxon>
        <taxon>Nectriaceae</taxon>
        <taxon>Fusarium</taxon>
        <taxon>Fusarium solani species complex</taxon>
    </lineage>
</organism>
<dbReference type="InterPro" id="IPR005814">
    <property type="entry name" value="Aminotrans_3"/>
</dbReference>
<gene>
    <name evidence="2" type="ORF">B0J15DRAFT_464550</name>
</gene>
<dbReference type="OrthoDB" id="425114at2759"/>
<dbReference type="Proteomes" id="UP000736672">
    <property type="component" value="Unassembled WGS sequence"/>
</dbReference>
<keyword evidence="3" id="KW-1185">Reference proteome</keyword>
<proteinExistence type="predicted"/>
<evidence type="ECO:0000313" key="3">
    <source>
        <dbReference type="Proteomes" id="UP000736672"/>
    </source>
</evidence>
<dbReference type="PANTHER" id="PTHR43713">
    <property type="entry name" value="GLUTAMATE-1-SEMIALDEHYDE 2,1-AMINOMUTASE"/>
    <property type="match status" value="1"/>
</dbReference>
<dbReference type="EMBL" id="JAGTJS010000007">
    <property type="protein sequence ID" value="KAH7264676.1"/>
    <property type="molecule type" value="Genomic_DNA"/>
</dbReference>
<dbReference type="GO" id="GO:0030170">
    <property type="term" value="F:pyridoxal phosphate binding"/>
    <property type="evidence" value="ECO:0007669"/>
    <property type="project" value="InterPro"/>
</dbReference>
<dbReference type="Pfam" id="PF00202">
    <property type="entry name" value="Aminotran_3"/>
    <property type="match status" value="1"/>
</dbReference>
<dbReference type="InterPro" id="IPR015421">
    <property type="entry name" value="PyrdxlP-dep_Trfase_major"/>
</dbReference>
<comment type="caution">
    <text evidence="2">The sequence shown here is derived from an EMBL/GenBank/DDBJ whole genome shotgun (WGS) entry which is preliminary data.</text>
</comment>
<sequence>MEDTVNGGLGYGFPHSAEAPLAKLLVDRFSRADRIRFCNSASEANIYTVAASPNLTQRSKVLSFENAYHGGAISFISPGYKNPLNVSHDYAFGRFNDIERTKAVLEGHNSKEISVIIVEPMKDAGGAKPGDQAFLGYLREATTRIGAVLIFDETITSRFFYGGLQSWLNATPDVTTMGKHFGGGFSFGAFGGRQDIMAQFDPRSPTHLHHSGTFNNNVFSMKVGIAGT</sequence>
<evidence type="ECO:0000313" key="2">
    <source>
        <dbReference type="EMBL" id="KAH7264676.1"/>
    </source>
</evidence>
<dbReference type="GO" id="GO:0008483">
    <property type="term" value="F:transaminase activity"/>
    <property type="evidence" value="ECO:0007669"/>
    <property type="project" value="InterPro"/>
</dbReference>
<dbReference type="SUPFAM" id="SSF53383">
    <property type="entry name" value="PLP-dependent transferases"/>
    <property type="match status" value="1"/>
</dbReference>
<dbReference type="AlphaFoldDB" id="A0A9P9HWI4"/>